<evidence type="ECO:0000313" key="5">
    <source>
        <dbReference type="Proteomes" id="UP001201812"/>
    </source>
</evidence>
<dbReference type="SUPFAM" id="SSF47473">
    <property type="entry name" value="EF-hand"/>
    <property type="match status" value="1"/>
</dbReference>
<dbReference type="InterPro" id="IPR018247">
    <property type="entry name" value="EF_Hand_1_Ca_BS"/>
</dbReference>
<evidence type="ECO:0000256" key="2">
    <source>
        <dbReference type="SAM" id="MobiDB-lite"/>
    </source>
</evidence>
<keyword evidence="5" id="KW-1185">Reference proteome</keyword>
<reference evidence="4" key="1">
    <citation type="submission" date="2022-01" db="EMBL/GenBank/DDBJ databases">
        <title>Genome Sequence Resource for Two Populations of Ditylenchus destructor, the Migratory Endoparasitic Phytonematode.</title>
        <authorList>
            <person name="Zhang H."/>
            <person name="Lin R."/>
            <person name="Xie B."/>
        </authorList>
    </citation>
    <scope>NUCLEOTIDE SEQUENCE</scope>
    <source>
        <strain evidence="4">BazhouSP</strain>
    </source>
</reference>
<feature type="domain" description="EF-hand" evidence="3">
    <location>
        <begin position="311"/>
        <end position="346"/>
    </location>
</feature>
<dbReference type="Gene3D" id="1.10.238.10">
    <property type="entry name" value="EF-hand"/>
    <property type="match status" value="1"/>
</dbReference>
<dbReference type="InterPro" id="IPR011992">
    <property type="entry name" value="EF-hand-dom_pair"/>
</dbReference>
<gene>
    <name evidence="4" type="ORF">DdX_05720</name>
</gene>
<dbReference type="PROSITE" id="PS50222">
    <property type="entry name" value="EF_HAND_2"/>
    <property type="match status" value="1"/>
</dbReference>
<evidence type="ECO:0000259" key="3">
    <source>
        <dbReference type="PROSITE" id="PS50222"/>
    </source>
</evidence>
<protein>
    <recommendedName>
        <fullName evidence="3">EF-hand domain-containing protein</fullName>
    </recommendedName>
</protein>
<evidence type="ECO:0000313" key="4">
    <source>
        <dbReference type="EMBL" id="KAI1720333.1"/>
    </source>
</evidence>
<dbReference type="EMBL" id="JAKKPZ010000006">
    <property type="protein sequence ID" value="KAI1720333.1"/>
    <property type="molecule type" value="Genomic_DNA"/>
</dbReference>
<comment type="caution">
    <text evidence="4">The sequence shown here is derived from an EMBL/GenBank/DDBJ whole genome shotgun (WGS) entry which is preliminary data.</text>
</comment>
<evidence type="ECO:0000256" key="1">
    <source>
        <dbReference type="ARBA" id="ARBA00022837"/>
    </source>
</evidence>
<dbReference type="Proteomes" id="UP001201812">
    <property type="component" value="Unassembled WGS sequence"/>
</dbReference>
<organism evidence="4 5">
    <name type="scientific">Ditylenchus destructor</name>
    <dbReference type="NCBI Taxonomy" id="166010"/>
    <lineage>
        <taxon>Eukaryota</taxon>
        <taxon>Metazoa</taxon>
        <taxon>Ecdysozoa</taxon>
        <taxon>Nematoda</taxon>
        <taxon>Chromadorea</taxon>
        <taxon>Rhabditida</taxon>
        <taxon>Tylenchina</taxon>
        <taxon>Tylenchomorpha</taxon>
        <taxon>Sphaerularioidea</taxon>
        <taxon>Anguinidae</taxon>
        <taxon>Anguininae</taxon>
        <taxon>Ditylenchus</taxon>
    </lineage>
</organism>
<feature type="region of interest" description="Disordered" evidence="2">
    <location>
        <begin position="43"/>
        <end position="62"/>
    </location>
</feature>
<sequence>MWWTGALRTRLDTLRHRPFASFRHYRHSSSLIGMTAAAKKNSPFFRSQQNDPTGKMKRKTASERQRNLEKLFGEPHRFKLKKTGVFNSLYWAFRRFHYWLCFYDTDVEIDIEDLLTNPFNTQPPSLDDLQKLTGFRRDWIMFLYRNFKQICANGRMSSTQWRQIFRLIFKGAADYEFADRIFLAIAGNRSQKLITFEDLIFLLYDLIQSFRSAQEPCLLNSQHSIPTTTTANFAFAMMKPNEEGKVDEPAFLRYAKCVFDLSTSIGTNTSSGDAATFGMLQHMGSSQGSSQHTNESHRISSAKQQKEIVPWMESVAKQQFKALDSDGDGLITLSDIQALFAQRSAYMEPLVLHSESELMLDANN</sequence>
<proteinExistence type="predicted"/>
<dbReference type="AlphaFoldDB" id="A0AAD4N6M3"/>
<dbReference type="InterPro" id="IPR002048">
    <property type="entry name" value="EF_hand_dom"/>
</dbReference>
<accession>A0AAD4N6M3</accession>
<keyword evidence="1" id="KW-0106">Calcium</keyword>
<dbReference type="GO" id="GO:0005509">
    <property type="term" value="F:calcium ion binding"/>
    <property type="evidence" value="ECO:0007669"/>
    <property type="project" value="InterPro"/>
</dbReference>
<dbReference type="PROSITE" id="PS00018">
    <property type="entry name" value="EF_HAND_1"/>
    <property type="match status" value="1"/>
</dbReference>
<name>A0AAD4N6M3_9BILA</name>